<evidence type="ECO:0000256" key="9">
    <source>
        <dbReference type="SAM" id="MobiDB-lite"/>
    </source>
</evidence>
<evidence type="ECO:0000256" key="8">
    <source>
        <dbReference type="ARBA" id="ARBA00040787"/>
    </source>
</evidence>
<dbReference type="InterPro" id="IPR001819">
    <property type="entry name" value="Chromogranin_AB"/>
</dbReference>
<feature type="compositionally biased region" description="Basic and acidic residues" evidence="9">
    <location>
        <begin position="285"/>
        <end position="298"/>
    </location>
</feature>
<feature type="compositionally biased region" description="Low complexity" evidence="9">
    <location>
        <begin position="176"/>
        <end position="188"/>
    </location>
</feature>
<dbReference type="InterPro" id="IPR018054">
    <property type="entry name" value="Chromogranin_CS"/>
</dbReference>
<dbReference type="PRINTS" id="PR00659">
    <property type="entry name" value="CHROMOGRANIN"/>
</dbReference>
<keyword evidence="3" id="KW-0964">Secreted</keyword>
<dbReference type="GO" id="GO:0005615">
    <property type="term" value="C:extracellular space"/>
    <property type="evidence" value="ECO:0007669"/>
    <property type="project" value="TreeGrafter"/>
</dbReference>
<comment type="similarity">
    <text evidence="2">Belongs to the chromogranin/secretogranin protein family.</text>
</comment>
<feature type="compositionally biased region" description="Basic and acidic residues" evidence="9">
    <location>
        <begin position="324"/>
        <end position="353"/>
    </location>
</feature>
<evidence type="ECO:0000256" key="7">
    <source>
        <dbReference type="ARBA" id="ARBA00037849"/>
    </source>
</evidence>
<keyword evidence="11" id="KW-1185">Reference proteome</keyword>
<evidence type="ECO:0000256" key="4">
    <source>
        <dbReference type="ARBA" id="ARBA00023157"/>
    </source>
</evidence>
<dbReference type="CTD" id="1113"/>
<dbReference type="Pfam" id="PF01271">
    <property type="entry name" value="Granin"/>
    <property type="match status" value="1"/>
</dbReference>
<reference evidence="12" key="1">
    <citation type="submission" date="2025-08" db="UniProtKB">
        <authorList>
            <consortium name="RefSeq"/>
        </authorList>
    </citation>
    <scope>IDENTIFICATION</scope>
</reference>
<keyword evidence="4" id="KW-1015">Disulfide bond</keyword>
<feature type="compositionally biased region" description="Acidic residues" evidence="9">
    <location>
        <begin position="228"/>
        <end position="239"/>
    </location>
</feature>
<keyword evidence="10" id="KW-0732">Signal</keyword>
<dbReference type="OrthoDB" id="9948620at2759"/>
<dbReference type="GO" id="GO:0086030">
    <property type="term" value="P:adenylate cyclase-activating adrenergic receptor signaling pathway involved in cardiac muscle relaxation"/>
    <property type="evidence" value="ECO:0007669"/>
    <property type="project" value="TreeGrafter"/>
</dbReference>
<evidence type="ECO:0000313" key="11">
    <source>
        <dbReference type="Proteomes" id="UP000515203"/>
    </source>
</evidence>
<evidence type="ECO:0000256" key="3">
    <source>
        <dbReference type="ARBA" id="ARBA00022525"/>
    </source>
</evidence>
<dbReference type="RefSeq" id="XP_004635212.1">
    <property type="nucleotide sequence ID" value="XM_004635155.2"/>
</dbReference>
<feature type="region of interest" description="Disordered" evidence="9">
    <location>
        <begin position="88"/>
        <end position="430"/>
    </location>
</feature>
<evidence type="ECO:0000256" key="2">
    <source>
        <dbReference type="ARBA" id="ARBA00005723"/>
    </source>
</evidence>
<dbReference type="FunCoup" id="A0A6P3EZA7">
    <property type="interactions" value="125"/>
</dbReference>
<protein>
    <recommendedName>
        <fullName evidence="8">Chromogranin-A</fullName>
    </recommendedName>
</protein>
<proteinExistence type="inferred from homology"/>
<dbReference type="GeneID" id="101571235"/>
<dbReference type="InParanoid" id="A0A6P3EZA7"/>
<feature type="compositionally biased region" description="Basic and acidic residues" evidence="9">
    <location>
        <begin position="262"/>
        <end position="273"/>
    </location>
</feature>
<name>A0A6P3EZA7_OCTDE</name>
<evidence type="ECO:0000256" key="6">
    <source>
        <dbReference type="ARBA" id="ARBA00037544"/>
    </source>
</evidence>
<feature type="signal peptide" evidence="10">
    <location>
        <begin position="1"/>
        <end position="18"/>
    </location>
</feature>
<feature type="compositionally biased region" description="Basic and acidic residues" evidence="9">
    <location>
        <begin position="407"/>
        <end position="424"/>
    </location>
</feature>
<evidence type="ECO:0000256" key="5">
    <source>
        <dbReference type="ARBA" id="ARBA00023329"/>
    </source>
</evidence>
<gene>
    <name evidence="12" type="primary">Chga</name>
</gene>
<dbReference type="GO" id="GO:0046676">
    <property type="term" value="P:negative regulation of insulin secretion"/>
    <property type="evidence" value="ECO:0007669"/>
    <property type="project" value="TreeGrafter"/>
</dbReference>
<dbReference type="PROSITE" id="PS00422">
    <property type="entry name" value="GRANINS_1"/>
    <property type="match status" value="1"/>
</dbReference>
<sequence length="450" mass="49178">MRSGAVLAFLLCAGQVIALPVNSPMTKGDTEVMKCIVEVISDSLSKPSPMPVSQECLEILQGDERILSILRHQNLLRELQDLALQGTKERAQQQRKHSSFEEELSEVVGTRSDKAGQEEVTEAVSPREATEQGGDAEEEKSSKATEAGPRAFPEPGQGSMISGSKQTLSEEEGKGTSALSTPSPASLPSEKHPDLQPVGDTESPAQVLEDSEEGLGTEQGRPAKREEEDQEEEDEGEEETGTKAVPREEDPTAALNSQQDLSSKEIQKGDSHSEALAVNGAGKTGTEEARPPEGKGEQEQEEMAGAPRGPFRGGKSGELEQEEERLSREWEDTKRWSKMDQLAKELAAEKRLEGEDEEDDPDRSMKLSFRTRAYGFRGSGPQLRQGWRPSSREDSVEAGLPLPARGFPEEKKEEEGSANRRAEDQELESLSAIEAELEKVAHQLQALRRG</sequence>
<accession>A0A6P3EZA7</accession>
<organism evidence="11 12">
    <name type="scientific">Octodon degus</name>
    <name type="common">Degu</name>
    <name type="synonym">Sciurus degus</name>
    <dbReference type="NCBI Taxonomy" id="10160"/>
    <lineage>
        <taxon>Eukaryota</taxon>
        <taxon>Metazoa</taxon>
        <taxon>Chordata</taxon>
        <taxon>Craniata</taxon>
        <taxon>Vertebrata</taxon>
        <taxon>Euteleostomi</taxon>
        <taxon>Mammalia</taxon>
        <taxon>Eutheria</taxon>
        <taxon>Euarchontoglires</taxon>
        <taxon>Glires</taxon>
        <taxon>Rodentia</taxon>
        <taxon>Hystricomorpha</taxon>
        <taxon>Octodontidae</taxon>
        <taxon>Octodon</taxon>
    </lineage>
</organism>
<evidence type="ECO:0000256" key="1">
    <source>
        <dbReference type="ARBA" id="ARBA00004613"/>
    </source>
</evidence>
<comment type="subcellular location">
    <subcellularLocation>
        <location evidence="7">Cytoplasmic vesicle</location>
        <location evidence="7">Secretory vesicle</location>
        <location evidence="7">Neuronal dense core vesicle</location>
    </subcellularLocation>
    <subcellularLocation>
        <location evidence="1">Secreted</location>
    </subcellularLocation>
</comment>
<evidence type="ECO:0000313" key="12">
    <source>
        <dbReference type="RefSeq" id="XP_004635212.1"/>
    </source>
</evidence>
<dbReference type="InterPro" id="IPR001990">
    <property type="entry name" value="Granin"/>
</dbReference>
<evidence type="ECO:0000256" key="10">
    <source>
        <dbReference type="SAM" id="SignalP"/>
    </source>
</evidence>
<dbReference type="PANTHER" id="PTHR10583">
    <property type="entry name" value="CHROMOGRANIN"/>
    <property type="match status" value="1"/>
</dbReference>
<comment type="function">
    <text evidence="6">Strongly inhibits glucose induced insulin release from the pancreas.</text>
</comment>
<dbReference type="GO" id="GO:0033604">
    <property type="term" value="P:negative regulation of catecholamine secretion"/>
    <property type="evidence" value="ECO:0007669"/>
    <property type="project" value="TreeGrafter"/>
</dbReference>
<dbReference type="GO" id="GO:0042583">
    <property type="term" value="C:chromaffin granule"/>
    <property type="evidence" value="ECO:0007669"/>
    <property type="project" value="TreeGrafter"/>
</dbReference>
<keyword evidence="5" id="KW-0968">Cytoplasmic vesicle</keyword>
<dbReference type="GO" id="GO:0098992">
    <property type="term" value="C:neuronal dense core vesicle"/>
    <property type="evidence" value="ECO:0007669"/>
    <property type="project" value="UniProtKB-SubCell"/>
</dbReference>
<dbReference type="Proteomes" id="UP000515203">
    <property type="component" value="Unplaced"/>
</dbReference>
<dbReference type="PANTHER" id="PTHR10583:SF1">
    <property type="entry name" value="CHROMOGRANIN-A"/>
    <property type="match status" value="1"/>
</dbReference>
<feature type="chain" id="PRO_5028259140" description="Chromogranin-A" evidence="10">
    <location>
        <begin position="19"/>
        <end position="450"/>
    </location>
</feature>
<dbReference type="PROSITE" id="PS00423">
    <property type="entry name" value="GRANINS_2"/>
    <property type="match status" value="1"/>
</dbReference>
<dbReference type="AlphaFoldDB" id="A0A6P3EZA7"/>
<dbReference type="GO" id="GO:0042742">
    <property type="term" value="P:defense response to bacterium"/>
    <property type="evidence" value="ECO:0007669"/>
    <property type="project" value="TreeGrafter"/>
</dbReference>